<dbReference type="InterPro" id="IPR016181">
    <property type="entry name" value="Acyl_CoA_acyltransferase"/>
</dbReference>
<evidence type="ECO:0000313" key="2">
    <source>
        <dbReference type="EMBL" id="KZL66294.1"/>
    </source>
</evidence>
<evidence type="ECO:0000259" key="1">
    <source>
        <dbReference type="Pfam" id="PF13302"/>
    </source>
</evidence>
<feature type="domain" description="N-acetyltransferase" evidence="1">
    <location>
        <begin position="141"/>
        <end position="225"/>
    </location>
</feature>
<proteinExistence type="predicted"/>
<protein>
    <submittedName>
        <fullName evidence="2">GNAT family acetyltransferase</fullName>
    </submittedName>
</protein>
<dbReference type="InterPro" id="IPR000182">
    <property type="entry name" value="GNAT_dom"/>
</dbReference>
<dbReference type="GO" id="GO:0008999">
    <property type="term" value="F:protein-N-terminal-alanine acetyltransferase activity"/>
    <property type="evidence" value="ECO:0007669"/>
    <property type="project" value="TreeGrafter"/>
</dbReference>
<dbReference type="Proteomes" id="UP000076552">
    <property type="component" value="Unassembled WGS sequence"/>
</dbReference>
<dbReference type="PANTHER" id="PTHR43441">
    <property type="entry name" value="RIBOSOMAL-PROTEIN-SERINE ACETYLTRANSFERASE"/>
    <property type="match status" value="1"/>
</dbReference>
<dbReference type="PANTHER" id="PTHR43441:SF2">
    <property type="entry name" value="FAMILY ACETYLTRANSFERASE, PUTATIVE (AFU_ORTHOLOGUE AFUA_7G00850)-RELATED"/>
    <property type="match status" value="1"/>
</dbReference>
<organism evidence="2 3">
    <name type="scientific">Colletotrichum tofieldiae</name>
    <dbReference type="NCBI Taxonomy" id="708197"/>
    <lineage>
        <taxon>Eukaryota</taxon>
        <taxon>Fungi</taxon>
        <taxon>Dikarya</taxon>
        <taxon>Ascomycota</taxon>
        <taxon>Pezizomycotina</taxon>
        <taxon>Sordariomycetes</taxon>
        <taxon>Hypocreomycetidae</taxon>
        <taxon>Glomerellales</taxon>
        <taxon>Glomerellaceae</taxon>
        <taxon>Colletotrichum</taxon>
        <taxon>Colletotrichum spaethianum species complex</taxon>
    </lineage>
</organism>
<dbReference type="Pfam" id="PF13302">
    <property type="entry name" value="Acetyltransf_3"/>
    <property type="match status" value="1"/>
</dbReference>
<keyword evidence="3" id="KW-1185">Reference proteome</keyword>
<gene>
    <name evidence="2" type="ORF">CT0861_08212</name>
</gene>
<dbReference type="AlphaFoldDB" id="A0A166P1K0"/>
<accession>A0A166P1K0</accession>
<dbReference type="Gene3D" id="3.40.630.30">
    <property type="match status" value="1"/>
</dbReference>
<comment type="caution">
    <text evidence="2">The sequence shown here is derived from an EMBL/GenBank/DDBJ whole genome shotgun (WGS) entry which is preliminary data.</text>
</comment>
<evidence type="ECO:0000313" key="3">
    <source>
        <dbReference type="Proteomes" id="UP000076552"/>
    </source>
</evidence>
<dbReference type="SUPFAM" id="SSF55729">
    <property type="entry name" value="Acyl-CoA N-acyltransferases (Nat)"/>
    <property type="match status" value="1"/>
</dbReference>
<dbReference type="EMBL" id="LFIV01000183">
    <property type="protein sequence ID" value="KZL66294.1"/>
    <property type="molecule type" value="Genomic_DNA"/>
</dbReference>
<name>A0A166P1K0_9PEZI</name>
<sequence length="308" mass="33864">MSSKAQALSGTPTDKGGCASLLLLSHNTNPPALANTELGSIVSTLPAAVPDRSIALHGSLATLDPWSTPTHWASFWRNLQLLENQWLVDYFPFDEIRSEADLRKQLDDLAAVPDVILYAVLADPAHLNPVKPADGEEGSVRHAEVFGFMAYSLAGTTHREIEVGAMFAPALQRTAAATEAHYVMLKNVLEPVHVQEGKSLPYRRVSWKCNSLNAASRAAAERLGYVYEGTLRNHQIVKGRSRDTSWFSIIDIEWPVRRTALEKWLDGSNFDEHGKQVKALNRIRAELAATVGCPTKQTNHDLVPVDAI</sequence>
<dbReference type="InterPro" id="IPR051908">
    <property type="entry name" value="Ribosomal_N-acetyltransferase"/>
</dbReference>
<keyword evidence="2" id="KW-0808">Transferase</keyword>
<dbReference type="GO" id="GO:1990189">
    <property type="term" value="F:protein N-terminal-serine acetyltransferase activity"/>
    <property type="evidence" value="ECO:0007669"/>
    <property type="project" value="TreeGrafter"/>
</dbReference>
<reference evidence="2 3" key="1">
    <citation type="submission" date="2015-06" db="EMBL/GenBank/DDBJ databases">
        <title>Survival trade-offs in plant roots during colonization by closely related pathogenic and mutualistic fungi.</title>
        <authorList>
            <person name="Hacquard S."/>
            <person name="Kracher B."/>
            <person name="Hiruma K."/>
            <person name="Weinman A."/>
            <person name="Muench P."/>
            <person name="Garrido Oter R."/>
            <person name="Ver Loren van Themaat E."/>
            <person name="Dallerey J.-F."/>
            <person name="Damm U."/>
            <person name="Henrissat B."/>
            <person name="Lespinet O."/>
            <person name="Thon M."/>
            <person name="Kemen E."/>
            <person name="McHardy A.C."/>
            <person name="Schulze-Lefert P."/>
            <person name="O'Connell R.J."/>
        </authorList>
    </citation>
    <scope>NUCLEOTIDE SEQUENCE [LARGE SCALE GENOMIC DNA]</scope>
    <source>
        <strain evidence="2 3">0861</strain>
    </source>
</reference>